<evidence type="ECO:0000313" key="3">
    <source>
        <dbReference type="EMBL" id="KAK8894588.1"/>
    </source>
</evidence>
<dbReference type="SUPFAM" id="SSF49899">
    <property type="entry name" value="Concanavalin A-like lectins/glucanases"/>
    <property type="match status" value="1"/>
</dbReference>
<evidence type="ECO:0000259" key="2">
    <source>
        <dbReference type="SMART" id="SM01026"/>
    </source>
</evidence>
<dbReference type="InterPro" id="IPR050865">
    <property type="entry name" value="BEACH_Domain"/>
</dbReference>
<dbReference type="SUPFAM" id="SSF69322">
    <property type="entry name" value="Tricorn protease domain 2"/>
    <property type="match status" value="1"/>
</dbReference>
<evidence type="ECO:0000256" key="1">
    <source>
        <dbReference type="SAM" id="MobiDB-lite"/>
    </source>
</evidence>
<dbReference type="EMBL" id="JAPFFF010000003">
    <property type="protein sequence ID" value="KAK8894588.1"/>
    <property type="molecule type" value="Genomic_DNA"/>
</dbReference>
<dbReference type="SMART" id="SM01026">
    <property type="entry name" value="Beach"/>
    <property type="match status" value="1"/>
</dbReference>
<dbReference type="Gene3D" id="1.10.1540.10">
    <property type="entry name" value="BEACH domain"/>
    <property type="match status" value="1"/>
</dbReference>
<feature type="region of interest" description="Disordered" evidence="1">
    <location>
        <begin position="1871"/>
        <end position="1915"/>
    </location>
</feature>
<sequence length="2768" mass="318721">MIYDDLSNKIKSTLISLKNLSEQKQIDAIFSIYQAFHDLISFINESNQLFPSVLESIKICIRSIQSLIYFCSKSESNDKLSPLISEFIRSNVFAPKLKNEFAALANSYLYCNFSCSSCIPLSEFVEDFFSNQIFCPVFEKISGLNSIFNILIDEKKTVLCHKVVNSICPNLKYYYSDNNAKANEFLNKSIEILPMIPFVNSSATFKFLFNFTLSHKPPVMNYFIVEKFEFINKYILSDKEGSLLFIYSIFFDVMNYPDHSEFIKPLSIHLLNLINNSNSCPAVKKNALATLKVFLANFSDELPIDINLIYSICCHISMDDTPSILVFLDMIKFISTHFNTNKILLISAIHPFVTKENALNTNLTDAFEIIQYLNEDFDKCASSFIVPLIKDDSPEELKEMFIKYPIFLNIFHSTLHDPPFKFNDVLAFRLFMESEIYKEKYDGFCRSLNSMLKKESFFPFILTKVADLHKNNLQIVFDFAGKMCRKDVKLKRNWLDNDILKIVNDYAANGTVDPLVYFDFIASLVPIRFNSIFDKIIFDFLESQNYFNQTEEAIQKLAFGRLQSEGFDNSFLVLPSILYKCGTFSIESPSDLFLSSKYSIDIWLDKTGKEIEEFPSIDRISRRYMLHHHFDRLFHVLINELNFENFLNYMPTEFDSIPIVEFNKNVKDTFFSLALRGQYQSSDTFSFTISFWLYFSEKFELENQIFTLSDFSLIIKNKNSFVVRLLNGKYEDQIIGEFEEKTWINFIICYSTNNGLNLNLNNYSNELSIYINSRLKYNMKNLTIPNGITFGSYNENSVNWYIGGYIRIINDSISQSMITNIYNLGVFQPPLHLKNERPLILVTDINPPIDSNIRLAPSSSLLKYMSNSFGNSHGVCCRILKLISQSNEKNNLIAKKLIYSMILNQSLYRSYKNLSAFVLNLSVLANLKNNLFDSPEIFDLINKCFVKVKYVNWESFFTFYLDLNFFEKEFILEKMIKFIDVNNYDFDLNKAKFQDSVIRFCFEMICLLPKEINYKLISDFMSFFDTDIKSMCVYLSSLHNFFSFDDPIKDDSEINFLSSEEEKSFEIMKDNQNKLCKYFINEMNFKIKAEFKDLFILDLVHSELALEFCYILLSIQPKIQRLIDKKKVMSFCMSNVNKIRAWDCVMTLVICSPTSLETNYRIEYDTLDITLIPLFLIMVGGLLSVAHNFEENSKWKKIAFTLISFIESIMENFQHNDQTMFSLMQLVHFNTFVDTECLFPFAPEMNKIEEIANVAVTRSQEFRKGSGSKYEESKIQLLIQKEKICEYVDNVFNSTIQMIPPFSSSEIDFDFSSEDDYSCNYEVKWNSLREYVHDCVRSFGFENVTVDDEYLAKIRVSKVTTDVLDMLSKYLFSILENSQELNSNNSTVTSNENMNLNSATSFSNNSLLSFSSTNLLFSEKPPKNDSLFMSYLKTFTLCFVRIHPSHALFVSQRIILSLLTECINQSVFSLELIDFACNRAREGWFANQVAPLISLVISICQLTCQSNLPYSVYSLLILGFEITPFNQFPIYSEIYVTYQDLIFNEFSCKDPIFYQLFIEYVLKHNEVVPETFSRIWHIIYVNMTKYQLNLKEKWPNGTFDMNYKYVCMIEKEGFSILKNKSDDDNELQSFIDERKRLLTNFIEEQYYTVIQSLKATSSYHYNRSSEFKTCLRDLFTIAQTCIFTSKVVGDVIRERMRKIALFDFDLFYRIRENHITKYQLFEHGKGKGNSIIVLGNQLFPSKRVEKSVLFVNFSAEILSHMIPKNIRIEDDDCILKAQSSILNHLSFDFYPIQNILYSKEQIGILMFSQKLPISDSFLFKSFEILHDSIEFICDASFLYGIEPLNGTIIKSANSLIFVEGLKFVPIQSSPISSNSTNFEDKDSASLEPVSSNSSSLLNSPNSGKDKKNASEDNRSRKMKWKMKFVNQQNISPFAFNFYMNYFAAGYFGPCSLFRGHPMLKWNICDIVNIIQKNKGKSDNEFEYEFNFIFGWTFIIRANLQEILAPLLNTSLPFQSHALSLLRKDVNSASELWTKGVIDNYSYLCYLNMMSGRSFCTFSNFPVFPQIFSDIKEPKLRDLSKPIDQISKEKVVKSVTNFSMEEQLFNASFVYSFFRNFDPYRFLMFAILKKKKIQNLPLCLFNLRTSIDSVSSFEEVVPHFYLVPELCKSYTLPSWCCRESESTDFVFRSQMLLQSDEVTFCLSNWIDLTFGYLFNSSEKVSQVIQLFKKPHEKRQISPALIHAASSPYMPPTLFSKASKEAASDSEDGAADGDESNNNSNVNGSGFGDVDGGGYSFNNVSLGLFGLHLMTIPENIVSQSLNPAMFKAPISELIINDYESTVISMKPLSVFITQSLFLVINPAQGCILKNGNKLVSTSYLFMGARQLSISPDRCLVAVTGREGLVSLWRVKYDGSNPASFNMSTVFQINDTLDSEIFPSVQASQGKSSKSDVKDIKNENDSKSDVKDIKNENKLEGDVKDIKNENKLESDVKDIKNENDSKSYVKDVRDDMMNIKKEDDSVDDSIEFSSIGKVVFSSHHFIALIASGDKLVRFDIGRNRLVSPIRAGYRISCVAIDELAGQIVTCGGFNFTIWTISGGYIYNQVCGVKVSQVAVANLPIYVQNRFIVTGHVDGFLLFWTFDSKLGVIQNLAQKKVTSQPITAITIDESSMRVIASNKENEVFCLDFPGTERSPINRDFAYECPSCKKPFEVSKSASNKNIVNFVSKGNIKVCSKCHRYFCRDCVTALPRRIIQMTNKDYICEFCASLGAK</sequence>
<dbReference type="InterPro" id="IPR000409">
    <property type="entry name" value="BEACH_dom"/>
</dbReference>
<feature type="region of interest" description="Disordered" evidence="1">
    <location>
        <begin position="2438"/>
        <end position="2467"/>
    </location>
</feature>
<feature type="compositionally biased region" description="Low complexity" evidence="1">
    <location>
        <begin position="1885"/>
        <end position="1902"/>
    </location>
</feature>
<dbReference type="Gene3D" id="2.130.10.10">
    <property type="entry name" value="YVTN repeat-like/Quinoprotein amine dehydrogenase"/>
    <property type="match status" value="1"/>
</dbReference>
<dbReference type="PANTHER" id="PTHR13743:SF123">
    <property type="entry name" value="PROTEIN FAN"/>
    <property type="match status" value="1"/>
</dbReference>
<reference evidence="3 4" key="1">
    <citation type="submission" date="2024-04" db="EMBL/GenBank/DDBJ databases">
        <title>Tritrichomonas musculus Genome.</title>
        <authorList>
            <person name="Alves-Ferreira E."/>
            <person name="Grigg M."/>
            <person name="Lorenzi H."/>
            <person name="Galac M."/>
        </authorList>
    </citation>
    <scope>NUCLEOTIDE SEQUENCE [LARGE SCALE GENOMIC DNA]</scope>
    <source>
        <strain evidence="3 4">EAF2021</strain>
    </source>
</reference>
<feature type="region of interest" description="Disordered" evidence="1">
    <location>
        <begin position="2263"/>
        <end position="2283"/>
    </location>
</feature>
<dbReference type="InterPro" id="IPR013320">
    <property type="entry name" value="ConA-like_dom_sf"/>
</dbReference>
<organism evidence="3 4">
    <name type="scientific">Tritrichomonas musculus</name>
    <dbReference type="NCBI Taxonomy" id="1915356"/>
    <lineage>
        <taxon>Eukaryota</taxon>
        <taxon>Metamonada</taxon>
        <taxon>Parabasalia</taxon>
        <taxon>Tritrichomonadida</taxon>
        <taxon>Tritrichomonadidae</taxon>
        <taxon>Tritrichomonas</taxon>
    </lineage>
</organism>
<dbReference type="InterPro" id="IPR015943">
    <property type="entry name" value="WD40/YVTN_repeat-like_dom_sf"/>
</dbReference>
<comment type="caution">
    <text evidence="3">The sequence shown here is derived from an EMBL/GenBank/DDBJ whole genome shotgun (WGS) entry which is preliminary data.</text>
</comment>
<protein>
    <recommendedName>
        <fullName evidence="2">BEACH domain-containing protein</fullName>
    </recommendedName>
</protein>
<dbReference type="CDD" id="cd00065">
    <property type="entry name" value="FYVE_like_SF"/>
    <property type="match status" value="1"/>
</dbReference>
<keyword evidence="4" id="KW-1185">Reference proteome</keyword>
<feature type="compositionally biased region" description="Basic and acidic residues" evidence="1">
    <location>
        <begin position="1903"/>
        <end position="1915"/>
    </location>
</feature>
<dbReference type="Pfam" id="PF02138">
    <property type="entry name" value="Beach"/>
    <property type="match status" value="1"/>
</dbReference>
<evidence type="ECO:0000313" key="4">
    <source>
        <dbReference type="Proteomes" id="UP001470230"/>
    </source>
</evidence>
<feature type="compositionally biased region" description="Basic and acidic residues" evidence="1">
    <location>
        <begin position="2446"/>
        <end position="2467"/>
    </location>
</feature>
<dbReference type="Proteomes" id="UP001470230">
    <property type="component" value="Unassembled WGS sequence"/>
</dbReference>
<accession>A0ABR2KUT8</accession>
<proteinExistence type="predicted"/>
<dbReference type="InterPro" id="IPR036372">
    <property type="entry name" value="BEACH_dom_sf"/>
</dbReference>
<gene>
    <name evidence="3" type="ORF">M9Y10_023024</name>
</gene>
<name>A0ABR2KUT8_9EUKA</name>
<dbReference type="SUPFAM" id="SSF81837">
    <property type="entry name" value="BEACH domain"/>
    <property type="match status" value="1"/>
</dbReference>
<feature type="compositionally biased region" description="Acidic residues" evidence="1">
    <location>
        <begin position="2263"/>
        <end position="2273"/>
    </location>
</feature>
<dbReference type="PANTHER" id="PTHR13743">
    <property type="entry name" value="BEIGE/BEACH-RELATED"/>
    <property type="match status" value="1"/>
</dbReference>
<feature type="domain" description="BEACH" evidence="2">
    <location>
        <begin position="2029"/>
        <end position="2233"/>
    </location>
</feature>